<keyword evidence="2" id="KW-1133">Transmembrane helix</keyword>
<evidence type="ECO:0000256" key="1">
    <source>
        <dbReference type="SAM" id="Coils"/>
    </source>
</evidence>
<dbReference type="InParanoid" id="A7SXK6"/>
<feature type="coiled-coil region" evidence="1">
    <location>
        <begin position="265"/>
        <end position="299"/>
    </location>
</feature>
<evidence type="ECO:0000313" key="3">
    <source>
        <dbReference type="EMBL" id="EDO31548.1"/>
    </source>
</evidence>
<feature type="transmembrane region" description="Helical" evidence="2">
    <location>
        <begin position="170"/>
        <end position="188"/>
    </location>
</feature>
<accession>A7SXK6</accession>
<dbReference type="HOGENOM" id="CLU_904003_0_0_1"/>
<dbReference type="EMBL" id="DS469890">
    <property type="protein sequence ID" value="EDO31548.1"/>
    <property type="molecule type" value="Genomic_DNA"/>
</dbReference>
<proteinExistence type="predicted"/>
<organism evidence="3 4">
    <name type="scientific">Nematostella vectensis</name>
    <name type="common">Starlet sea anemone</name>
    <dbReference type="NCBI Taxonomy" id="45351"/>
    <lineage>
        <taxon>Eukaryota</taxon>
        <taxon>Metazoa</taxon>
        <taxon>Cnidaria</taxon>
        <taxon>Anthozoa</taxon>
        <taxon>Hexacorallia</taxon>
        <taxon>Actiniaria</taxon>
        <taxon>Edwardsiidae</taxon>
        <taxon>Nematostella</taxon>
    </lineage>
</organism>
<feature type="transmembrane region" description="Helical" evidence="2">
    <location>
        <begin position="219"/>
        <end position="249"/>
    </location>
</feature>
<keyword evidence="1" id="KW-0175">Coiled coil</keyword>
<name>A7SXK6_NEMVE</name>
<keyword evidence="2" id="KW-0472">Membrane</keyword>
<gene>
    <name evidence="3" type="ORF">NEMVEDRAFT_v1g247969</name>
</gene>
<sequence length="308" mass="34393">MAAKTDNVVVFGALPNELLIIAHSDAQLLGNLHGRCELTITTIKESGIWSSLMESRVSFPDATRNAYRVTEQGLPKVAEFAMDAAVKFRDYCANDLNTDVTKMMVFVYKVAVATGRVIGPIGQKVGLQIWNWLVCIHDNAMSYTEDTLQQILGKEDYWTPDVISPGRHKLLSLILLSLWILTGILSISRMSYNKFFLVMSGTFLLHAVFGPVWCVRRMAFVIGLCMWAGSAAANKPIPAAVTILIIFLLTGIRKWRKGIAKAKSAADLLMFNKTMEQRMENLERKLDIVLAKVEFLVDKVPDRGCRHA</sequence>
<dbReference type="AlphaFoldDB" id="A7SXK6"/>
<feature type="transmembrane region" description="Helical" evidence="2">
    <location>
        <begin position="195"/>
        <end position="213"/>
    </location>
</feature>
<evidence type="ECO:0000256" key="2">
    <source>
        <dbReference type="SAM" id="Phobius"/>
    </source>
</evidence>
<dbReference type="OMA" id="NAMSYTE"/>
<evidence type="ECO:0000313" key="4">
    <source>
        <dbReference type="Proteomes" id="UP000001593"/>
    </source>
</evidence>
<reference evidence="3 4" key="1">
    <citation type="journal article" date="2007" name="Science">
        <title>Sea anemone genome reveals ancestral eumetazoan gene repertoire and genomic organization.</title>
        <authorList>
            <person name="Putnam N.H."/>
            <person name="Srivastava M."/>
            <person name="Hellsten U."/>
            <person name="Dirks B."/>
            <person name="Chapman J."/>
            <person name="Salamov A."/>
            <person name="Terry A."/>
            <person name="Shapiro H."/>
            <person name="Lindquist E."/>
            <person name="Kapitonov V.V."/>
            <person name="Jurka J."/>
            <person name="Genikhovich G."/>
            <person name="Grigoriev I.V."/>
            <person name="Lucas S.M."/>
            <person name="Steele R.E."/>
            <person name="Finnerty J.R."/>
            <person name="Technau U."/>
            <person name="Martindale M.Q."/>
            <person name="Rokhsar D.S."/>
        </authorList>
    </citation>
    <scope>NUCLEOTIDE SEQUENCE [LARGE SCALE GENOMIC DNA]</scope>
    <source>
        <strain evidence="4">CH2 X CH6</strain>
    </source>
</reference>
<keyword evidence="2" id="KW-0812">Transmembrane</keyword>
<keyword evidence="4" id="KW-1185">Reference proteome</keyword>
<dbReference type="Proteomes" id="UP000001593">
    <property type="component" value="Unassembled WGS sequence"/>
</dbReference>
<protein>
    <submittedName>
        <fullName evidence="3">Uncharacterized protein</fullName>
    </submittedName>
</protein>